<evidence type="ECO:0000313" key="3">
    <source>
        <dbReference type="Proteomes" id="UP001286313"/>
    </source>
</evidence>
<feature type="region of interest" description="Disordered" evidence="1">
    <location>
        <begin position="1"/>
        <end position="30"/>
    </location>
</feature>
<reference evidence="2" key="1">
    <citation type="submission" date="2023-10" db="EMBL/GenBank/DDBJ databases">
        <title>Genome assemblies of two species of porcelain crab, Petrolisthes cinctipes and Petrolisthes manimaculis (Anomura: Porcellanidae).</title>
        <authorList>
            <person name="Angst P."/>
        </authorList>
    </citation>
    <scope>NUCLEOTIDE SEQUENCE</scope>
    <source>
        <strain evidence="2">PB745_01</strain>
        <tissue evidence="2">Gill</tissue>
    </source>
</reference>
<evidence type="ECO:0000256" key="1">
    <source>
        <dbReference type="SAM" id="MobiDB-lite"/>
    </source>
</evidence>
<protein>
    <submittedName>
        <fullName evidence="2">Uncharacterized protein</fullName>
    </submittedName>
</protein>
<dbReference type="Proteomes" id="UP001286313">
    <property type="component" value="Unassembled WGS sequence"/>
</dbReference>
<proteinExistence type="predicted"/>
<organism evidence="2 3">
    <name type="scientific">Petrolisthes cinctipes</name>
    <name type="common">Flat porcelain crab</name>
    <dbReference type="NCBI Taxonomy" id="88211"/>
    <lineage>
        <taxon>Eukaryota</taxon>
        <taxon>Metazoa</taxon>
        <taxon>Ecdysozoa</taxon>
        <taxon>Arthropoda</taxon>
        <taxon>Crustacea</taxon>
        <taxon>Multicrustacea</taxon>
        <taxon>Malacostraca</taxon>
        <taxon>Eumalacostraca</taxon>
        <taxon>Eucarida</taxon>
        <taxon>Decapoda</taxon>
        <taxon>Pleocyemata</taxon>
        <taxon>Anomura</taxon>
        <taxon>Galatheoidea</taxon>
        <taxon>Porcellanidae</taxon>
        <taxon>Petrolisthes</taxon>
    </lineage>
</organism>
<gene>
    <name evidence="2" type="ORF">Pcinc_020554</name>
</gene>
<dbReference type="AlphaFoldDB" id="A0AAE1KGB1"/>
<dbReference type="EMBL" id="JAWQEG010002096">
    <property type="protein sequence ID" value="KAK3874536.1"/>
    <property type="molecule type" value="Genomic_DNA"/>
</dbReference>
<comment type="caution">
    <text evidence="2">The sequence shown here is derived from an EMBL/GenBank/DDBJ whole genome shotgun (WGS) entry which is preliminary data.</text>
</comment>
<feature type="compositionally biased region" description="Basic and acidic residues" evidence="1">
    <location>
        <begin position="1"/>
        <end position="17"/>
    </location>
</feature>
<accession>A0AAE1KGB1</accession>
<name>A0AAE1KGB1_PETCI</name>
<evidence type="ECO:0000313" key="2">
    <source>
        <dbReference type="EMBL" id="KAK3874536.1"/>
    </source>
</evidence>
<sequence>MDPTHSDVKENGSDRSAGKGRGKQTRYEKSWYGVNKNTEYRGRKSDVDKAATVKKTGLVVSEGKVKGKTVQVLRDQGCTTVLVKRTSMVPKSQFTRKKVKQQLANGMKVTCPEALITVETLYYCGETIAACMKRPVYDLVIGNIEGVNDGRNEAVNAVVTRSQSLVEGGKKQVNLKI</sequence>
<keyword evidence="3" id="KW-1185">Reference proteome</keyword>